<dbReference type="EMBL" id="MU394287">
    <property type="protein sequence ID" value="KAI6091244.1"/>
    <property type="molecule type" value="Genomic_DNA"/>
</dbReference>
<keyword evidence="2" id="KW-1185">Reference proteome</keyword>
<dbReference type="Proteomes" id="UP001497680">
    <property type="component" value="Unassembled WGS sequence"/>
</dbReference>
<evidence type="ECO:0000313" key="2">
    <source>
        <dbReference type="Proteomes" id="UP001497680"/>
    </source>
</evidence>
<comment type="caution">
    <text evidence="1">The sequence shown here is derived from an EMBL/GenBank/DDBJ whole genome shotgun (WGS) entry which is preliminary data.</text>
</comment>
<reference evidence="1 2" key="1">
    <citation type="journal article" date="2022" name="New Phytol.">
        <title>Ecological generalism drives hyperdiversity of secondary metabolite gene clusters in xylarialean endophytes.</title>
        <authorList>
            <person name="Franco M.E.E."/>
            <person name="Wisecaver J.H."/>
            <person name="Arnold A.E."/>
            <person name="Ju Y.M."/>
            <person name="Slot J.C."/>
            <person name="Ahrendt S."/>
            <person name="Moore L.P."/>
            <person name="Eastman K.E."/>
            <person name="Scott K."/>
            <person name="Konkel Z."/>
            <person name="Mondo S.J."/>
            <person name="Kuo A."/>
            <person name="Hayes R.D."/>
            <person name="Haridas S."/>
            <person name="Andreopoulos B."/>
            <person name="Riley R."/>
            <person name="LaButti K."/>
            <person name="Pangilinan J."/>
            <person name="Lipzen A."/>
            <person name="Amirebrahimi M."/>
            <person name="Yan J."/>
            <person name="Adam C."/>
            <person name="Keymanesh K."/>
            <person name="Ng V."/>
            <person name="Louie K."/>
            <person name="Northen T."/>
            <person name="Drula E."/>
            <person name="Henrissat B."/>
            <person name="Hsieh H.M."/>
            <person name="Youens-Clark K."/>
            <person name="Lutzoni F."/>
            <person name="Miadlikowska J."/>
            <person name="Eastwood D.C."/>
            <person name="Hamelin R.C."/>
            <person name="Grigoriev I.V."/>
            <person name="U'Ren J.M."/>
        </authorList>
    </citation>
    <scope>NUCLEOTIDE SEQUENCE [LARGE SCALE GENOMIC DNA]</scope>
    <source>
        <strain evidence="1 2">ER1909</strain>
    </source>
</reference>
<name>A0ACC0DEZ6_9PEZI</name>
<protein>
    <submittedName>
        <fullName evidence="1">Uncharacterized protein</fullName>
    </submittedName>
</protein>
<accession>A0ACC0DEZ6</accession>
<sequence>MQIPTRKDFARALSFSPALQKPLGSGLKLSGTPLPSQAEIPGGSPFSFCEVSRSTDLFNISSVELTRQPVYIDDVFMVHLYGSFQGSFTPNATMDLSVDCGSHCEEYGAPPGERPGETTTVDFCEMSMIEQPLGGEEKRNVTCPPQEGYALISSEGYVIPMFFSTPGWYNFTFDAKTAEGERIYCVTAEVCLRWEDEDRNKHYPPGPWNDCRWPR</sequence>
<gene>
    <name evidence="1" type="ORF">F4821DRAFT_198843</name>
</gene>
<evidence type="ECO:0000313" key="1">
    <source>
        <dbReference type="EMBL" id="KAI6091244.1"/>
    </source>
</evidence>
<organism evidence="1 2">
    <name type="scientific">Hypoxylon rubiginosum</name>
    <dbReference type="NCBI Taxonomy" id="110542"/>
    <lineage>
        <taxon>Eukaryota</taxon>
        <taxon>Fungi</taxon>
        <taxon>Dikarya</taxon>
        <taxon>Ascomycota</taxon>
        <taxon>Pezizomycotina</taxon>
        <taxon>Sordariomycetes</taxon>
        <taxon>Xylariomycetidae</taxon>
        <taxon>Xylariales</taxon>
        <taxon>Hypoxylaceae</taxon>
        <taxon>Hypoxylon</taxon>
    </lineage>
</organism>
<proteinExistence type="predicted"/>